<dbReference type="PANTHER" id="PTHR45527:SF1">
    <property type="entry name" value="FATTY ACID SYNTHASE"/>
    <property type="match status" value="1"/>
</dbReference>
<dbReference type="InterPro" id="IPR036736">
    <property type="entry name" value="ACP-like_sf"/>
</dbReference>
<feature type="region of interest" description="Disordered" evidence="1">
    <location>
        <begin position="1"/>
        <end position="20"/>
    </location>
</feature>
<organism evidence="3 4">
    <name type="scientific">Streptomyces xantholiticus</name>
    <dbReference type="NCBI Taxonomy" id="68285"/>
    <lineage>
        <taxon>Bacteria</taxon>
        <taxon>Bacillati</taxon>
        <taxon>Actinomycetota</taxon>
        <taxon>Actinomycetes</taxon>
        <taxon>Kitasatosporales</taxon>
        <taxon>Streptomycetaceae</taxon>
        <taxon>Streptomyces</taxon>
    </lineage>
</organism>
<dbReference type="Gene3D" id="1.10.1200.10">
    <property type="entry name" value="ACP-like"/>
    <property type="match status" value="1"/>
</dbReference>
<gene>
    <name evidence="3" type="ORF">ABT276_17910</name>
</gene>
<dbReference type="PROSITE" id="PS00455">
    <property type="entry name" value="AMP_BINDING"/>
    <property type="match status" value="1"/>
</dbReference>
<keyword evidence="4" id="KW-1185">Reference proteome</keyword>
<proteinExistence type="predicted"/>
<dbReference type="PANTHER" id="PTHR45527">
    <property type="entry name" value="NONRIBOSOMAL PEPTIDE SYNTHETASE"/>
    <property type="match status" value="1"/>
</dbReference>
<dbReference type="Pfam" id="PF00550">
    <property type="entry name" value="PP-binding"/>
    <property type="match status" value="1"/>
</dbReference>
<dbReference type="PROSITE" id="PS50075">
    <property type="entry name" value="CARRIER"/>
    <property type="match status" value="1"/>
</dbReference>
<dbReference type="EMBL" id="JBEPBX010000014">
    <property type="protein sequence ID" value="MER6615205.1"/>
    <property type="molecule type" value="Genomic_DNA"/>
</dbReference>
<dbReference type="SUPFAM" id="SSF56801">
    <property type="entry name" value="Acetyl-CoA synthetase-like"/>
    <property type="match status" value="1"/>
</dbReference>
<dbReference type="InterPro" id="IPR020845">
    <property type="entry name" value="AMP-binding_CS"/>
</dbReference>
<dbReference type="Gene3D" id="3.30.300.30">
    <property type="match status" value="1"/>
</dbReference>
<dbReference type="InterPro" id="IPR045851">
    <property type="entry name" value="AMP-bd_C_sf"/>
</dbReference>
<dbReference type="InterPro" id="IPR010071">
    <property type="entry name" value="AA_adenyl_dom"/>
</dbReference>
<dbReference type="Proteomes" id="UP001445472">
    <property type="component" value="Unassembled WGS sequence"/>
</dbReference>
<comment type="caution">
    <text evidence="3">The sequence shown here is derived from an EMBL/GenBank/DDBJ whole genome shotgun (WGS) entry which is preliminary data.</text>
</comment>
<evidence type="ECO:0000256" key="1">
    <source>
        <dbReference type="SAM" id="MobiDB-lite"/>
    </source>
</evidence>
<evidence type="ECO:0000259" key="2">
    <source>
        <dbReference type="PROSITE" id="PS50075"/>
    </source>
</evidence>
<evidence type="ECO:0000313" key="3">
    <source>
        <dbReference type="EMBL" id="MER6615205.1"/>
    </source>
</evidence>
<dbReference type="Gene3D" id="2.30.38.10">
    <property type="entry name" value="Luciferase, Domain 3"/>
    <property type="match status" value="1"/>
</dbReference>
<dbReference type="Pfam" id="PF13193">
    <property type="entry name" value="AMP-binding_C"/>
    <property type="match status" value="1"/>
</dbReference>
<dbReference type="SUPFAM" id="SSF47336">
    <property type="entry name" value="ACP-like"/>
    <property type="match status" value="1"/>
</dbReference>
<feature type="region of interest" description="Disordered" evidence="1">
    <location>
        <begin position="643"/>
        <end position="663"/>
    </location>
</feature>
<evidence type="ECO:0000313" key="4">
    <source>
        <dbReference type="Proteomes" id="UP001445472"/>
    </source>
</evidence>
<accession>A0ABV1UWN8</accession>
<name>A0ABV1UWN8_9ACTN</name>
<dbReference type="CDD" id="cd12117">
    <property type="entry name" value="A_NRPS_Srf_like"/>
    <property type="match status" value="1"/>
</dbReference>
<dbReference type="NCBIfam" id="TIGR01733">
    <property type="entry name" value="AA-adenyl-dom"/>
    <property type="match status" value="1"/>
</dbReference>
<dbReference type="Pfam" id="PF00501">
    <property type="entry name" value="AMP-binding"/>
    <property type="match status" value="1"/>
</dbReference>
<dbReference type="Gene3D" id="3.40.50.980">
    <property type="match status" value="2"/>
</dbReference>
<reference evidence="3 4" key="1">
    <citation type="submission" date="2024-06" db="EMBL/GenBank/DDBJ databases">
        <title>The Natural Products Discovery Center: Release of the First 8490 Sequenced Strains for Exploring Actinobacteria Biosynthetic Diversity.</title>
        <authorList>
            <person name="Kalkreuter E."/>
            <person name="Kautsar S.A."/>
            <person name="Yang D."/>
            <person name="Bader C.D."/>
            <person name="Teijaro C.N."/>
            <person name="Fluegel L."/>
            <person name="Davis C.M."/>
            <person name="Simpson J.R."/>
            <person name="Lauterbach L."/>
            <person name="Steele A.D."/>
            <person name="Gui C."/>
            <person name="Meng S."/>
            <person name="Li G."/>
            <person name="Viehrig K."/>
            <person name="Ye F."/>
            <person name="Su P."/>
            <person name="Kiefer A.F."/>
            <person name="Nichols A."/>
            <person name="Cepeda A.J."/>
            <person name="Yan W."/>
            <person name="Fan B."/>
            <person name="Jiang Y."/>
            <person name="Adhikari A."/>
            <person name="Zheng C.-J."/>
            <person name="Schuster L."/>
            <person name="Cowan T.M."/>
            <person name="Smanski M.J."/>
            <person name="Chevrette M.G."/>
            <person name="De Carvalho L.P.S."/>
            <person name="Shen B."/>
        </authorList>
    </citation>
    <scope>NUCLEOTIDE SEQUENCE [LARGE SCALE GENOMIC DNA]</scope>
    <source>
        <strain evidence="3 4">NPDC000837</strain>
    </source>
</reference>
<dbReference type="InterPro" id="IPR009081">
    <property type="entry name" value="PP-bd_ACP"/>
</dbReference>
<sequence length="663" mass="70573">MNHLTRKDCTPMSKSNTGIEEIDTAPLAPSDRDRLKASSRMRTDYPRDSSLSDLFAEHVERRPDAPAVTYGPVTLTYRQLDRVTNSLASRLQELGVQPDRPVAIRADRNISVIVGMLATVKAGGAYLALDPAHPAGRMRTILEESKPVALLTEAGGDDPSGLGIPVITVAGHLGDAVRDGAAYDVRTDGGAGPEDLAYVVYTSGSTGTPKGICVTHRNVVARTRNTDYVTFQPGDRVAQISNGAFDAATIEVWGALLNGGELVGFDRDTILSPGRLATALRERRIDTVVMATPLFNQLAADDPSTFATVSQVLVGGDVMAVSQANSVAALPGCTLVNGYGPAECTTLATAHHVTPMAAAQLRVPIGRPISNATCYVLDDMLRPQPAGVPGQLYIGGDGVARGYLGRSDLTTDRFLPDPFVAEAGRYMYATGDLVCQLPDGSLDFLGRADFQVKIRGFRVEMNEVDATLLQHSGVSEAVTVADTDTRSGDRTLVSYYVGAGAAPPETGDLVAFLRDRLPDYMVPSRLICLPELPKNANMKIDRERLPSPAISPPAADDGLLPAEADVLDDEIAAIIARLLDVPSFGREENFFDGGGQSMLAIRLLTQVDRRFGVNMTLAEFFEDPTARGIAGYIRQRTGVAATETSAFAEPVPDPDAQPGAGRP</sequence>
<protein>
    <submittedName>
        <fullName evidence="3">Non-ribosomal peptide synthetase</fullName>
    </submittedName>
</protein>
<dbReference type="InterPro" id="IPR000873">
    <property type="entry name" value="AMP-dep_synth/lig_dom"/>
</dbReference>
<dbReference type="InterPro" id="IPR025110">
    <property type="entry name" value="AMP-bd_C"/>
</dbReference>
<dbReference type="RefSeq" id="WP_351976827.1">
    <property type="nucleotide sequence ID" value="NZ_JBEPBX010000014.1"/>
</dbReference>
<feature type="domain" description="Carrier" evidence="2">
    <location>
        <begin position="562"/>
        <end position="637"/>
    </location>
</feature>